<evidence type="ECO:0000313" key="3">
    <source>
        <dbReference type="Proteomes" id="UP000430466"/>
    </source>
</evidence>
<dbReference type="AlphaFoldDB" id="A0A6A7K2Y2"/>
<dbReference type="Proteomes" id="UP000430466">
    <property type="component" value="Unassembled WGS sequence"/>
</dbReference>
<dbReference type="EMBL" id="WHOE01000103">
    <property type="protein sequence ID" value="MPW14913.1"/>
    <property type="molecule type" value="Genomic_DNA"/>
</dbReference>
<dbReference type="RefSeq" id="WP_152724338.1">
    <property type="nucleotide sequence ID" value="NZ_WHOE01000103.1"/>
</dbReference>
<dbReference type="InterPro" id="IPR003491">
    <property type="entry name" value="REP-like_C"/>
</dbReference>
<evidence type="ECO:0000313" key="2">
    <source>
        <dbReference type="EMBL" id="MPW14913.1"/>
    </source>
</evidence>
<organism evidence="2 3">
    <name type="scientific">Lactobacillus helveticus</name>
    <name type="common">Lactobacillus suntoryeus</name>
    <dbReference type="NCBI Taxonomy" id="1587"/>
    <lineage>
        <taxon>Bacteria</taxon>
        <taxon>Bacillati</taxon>
        <taxon>Bacillota</taxon>
        <taxon>Bacilli</taxon>
        <taxon>Lactobacillales</taxon>
        <taxon>Lactobacillaceae</taxon>
        <taxon>Lactobacillus</taxon>
    </lineage>
</organism>
<gene>
    <name evidence="2" type="ORF">GDZ32_08720</name>
</gene>
<protein>
    <recommendedName>
        <fullName evidence="1">Replication initiation protein-like C-terminal domain-containing protein</fullName>
    </recommendedName>
</protein>
<reference evidence="2 3" key="1">
    <citation type="submission" date="2019-10" db="EMBL/GenBank/DDBJ databases">
        <title>Draft genome sequences of Lactobacillus strains.</title>
        <authorList>
            <person name="Cho G.-S."/>
            <person name="Fagbemigun O."/>
            <person name="Brinks E."/>
            <person name="Franz C.M.A.P."/>
        </authorList>
    </citation>
    <scope>NUCLEOTIDE SEQUENCE [LARGE SCALE GENOMIC DNA]</scope>
    <source>
        <strain evidence="2 3">313</strain>
    </source>
</reference>
<sequence length="289" mass="33829">MIDVKLDRVTVVGHFKLAAAESLGEYLRPLGWQDMSFDWEHGMVDGYVLKRILSNCDTETVAVIVKNQYQTTWRLDTSNHFRNDEEKRKVIIALDLFENKHLSRIDIAFDFINMDNAGMRHRFVKSNVTTTEIKGESLWIRGRNSHLQTLYAGKRKSLSLFRYYDKVAEQKRHRKEISEDIESWERLELQVRAERANEWLLNSRAMLSYFKLPQEYVLDAKDRAMLLALNAGHVSYKELAKATAAKYRKLAKSNLGFDDSWAKEAYKKLEEKQNELQKEVNSFVSLINI</sequence>
<comment type="caution">
    <text evidence="2">The sequence shown here is derived from an EMBL/GenBank/DDBJ whole genome shotgun (WGS) entry which is preliminary data.</text>
</comment>
<accession>A0A6A7K2Y2</accession>
<feature type="domain" description="Replication initiation protein-like C-terminal" evidence="1">
    <location>
        <begin position="102"/>
        <end position="198"/>
    </location>
</feature>
<evidence type="ECO:0000259" key="1">
    <source>
        <dbReference type="Pfam" id="PF02486"/>
    </source>
</evidence>
<name>A0A6A7K2Y2_LACHE</name>
<dbReference type="Pfam" id="PF02486">
    <property type="entry name" value="Rep_trans"/>
    <property type="match status" value="1"/>
</dbReference>
<proteinExistence type="predicted"/>